<dbReference type="Proteomes" id="UP000190367">
    <property type="component" value="Unassembled WGS sequence"/>
</dbReference>
<dbReference type="EMBL" id="FUWZ01000007">
    <property type="protein sequence ID" value="SKA45465.1"/>
    <property type="molecule type" value="Genomic_DNA"/>
</dbReference>
<dbReference type="RefSeq" id="WP_078672846.1">
    <property type="nucleotide sequence ID" value="NZ_FUWZ01000007.1"/>
</dbReference>
<dbReference type="Pfam" id="PF00975">
    <property type="entry name" value="Thioesterase"/>
    <property type="match status" value="1"/>
</dbReference>
<dbReference type="GO" id="GO:0008610">
    <property type="term" value="P:lipid biosynthetic process"/>
    <property type="evidence" value="ECO:0007669"/>
    <property type="project" value="TreeGrafter"/>
</dbReference>
<dbReference type="PANTHER" id="PTHR11487:SF0">
    <property type="entry name" value="S-ACYL FATTY ACID SYNTHASE THIOESTERASE, MEDIUM CHAIN"/>
    <property type="match status" value="1"/>
</dbReference>
<feature type="domain" description="Thioesterase TesA-like" evidence="3">
    <location>
        <begin position="10"/>
        <end position="228"/>
    </location>
</feature>
<evidence type="ECO:0000313" key="4">
    <source>
        <dbReference type="EMBL" id="SKA45465.1"/>
    </source>
</evidence>
<reference evidence="5" key="1">
    <citation type="submission" date="2017-02" db="EMBL/GenBank/DDBJ databases">
        <authorList>
            <person name="Varghese N."/>
            <person name="Submissions S."/>
        </authorList>
    </citation>
    <scope>NUCLEOTIDE SEQUENCE [LARGE SCALE GENOMIC DNA]</scope>
    <source>
        <strain evidence="5">DSM 22224</strain>
    </source>
</reference>
<dbReference type="InterPro" id="IPR020802">
    <property type="entry name" value="TesA-like"/>
</dbReference>
<name>A0A1T4TYD2_9BACT</name>
<dbReference type="InterPro" id="IPR029058">
    <property type="entry name" value="AB_hydrolase_fold"/>
</dbReference>
<dbReference type="InterPro" id="IPR012223">
    <property type="entry name" value="TEII"/>
</dbReference>
<gene>
    <name evidence="4" type="ORF">SAMN04488128_1072</name>
</gene>
<evidence type="ECO:0000313" key="5">
    <source>
        <dbReference type="Proteomes" id="UP000190367"/>
    </source>
</evidence>
<accession>A0A1T4TYD2</accession>
<evidence type="ECO:0000259" key="3">
    <source>
        <dbReference type="SMART" id="SM00824"/>
    </source>
</evidence>
<dbReference type="Gene3D" id="3.40.50.1820">
    <property type="entry name" value="alpha/beta hydrolase"/>
    <property type="match status" value="1"/>
</dbReference>
<dbReference type="STRING" id="634771.SAMN04488128_1072"/>
<sequence length="233" mass="26598">MVKPQVFVLHFSGGNMYSLQHLFSCLKDHYSVELLELPGRGKRIREPLLCTREEAVADLLRQIRERRQSVPYVLYGHSMGAELGFLVNMQLEQAGDPPVCFIPTGNAGPNVHKREKLAGLDRDEFFFKLREMGGIPGDLLENEELMDFFEPILRADFKLLEDAEDIVVAYKTNTPVFAVMGNREKYAAEIENWKNYTLGAFEARVVEGDHFFIYQHADMLMQLIRANLCAPVA</sequence>
<dbReference type="SUPFAM" id="SSF53474">
    <property type="entry name" value="alpha/beta-Hydrolases"/>
    <property type="match status" value="1"/>
</dbReference>
<evidence type="ECO:0000256" key="1">
    <source>
        <dbReference type="ARBA" id="ARBA00007169"/>
    </source>
</evidence>
<dbReference type="AlphaFoldDB" id="A0A1T4TYD2"/>
<keyword evidence="2" id="KW-0378">Hydrolase</keyword>
<protein>
    <submittedName>
        <fullName evidence="4">Surfactin synthase thioesterase subunit</fullName>
    </submittedName>
</protein>
<dbReference type="GO" id="GO:0016787">
    <property type="term" value="F:hydrolase activity"/>
    <property type="evidence" value="ECO:0007669"/>
    <property type="project" value="UniProtKB-KW"/>
</dbReference>
<comment type="similarity">
    <text evidence="1">Belongs to the thioesterase family.</text>
</comment>
<dbReference type="InterPro" id="IPR001031">
    <property type="entry name" value="Thioesterase"/>
</dbReference>
<dbReference type="PANTHER" id="PTHR11487">
    <property type="entry name" value="THIOESTERASE"/>
    <property type="match status" value="1"/>
</dbReference>
<dbReference type="SMART" id="SM00824">
    <property type="entry name" value="PKS_TE"/>
    <property type="match status" value="1"/>
</dbReference>
<organism evidence="4 5">
    <name type="scientific">Chitinophaga eiseniae</name>
    <dbReference type="NCBI Taxonomy" id="634771"/>
    <lineage>
        <taxon>Bacteria</taxon>
        <taxon>Pseudomonadati</taxon>
        <taxon>Bacteroidota</taxon>
        <taxon>Chitinophagia</taxon>
        <taxon>Chitinophagales</taxon>
        <taxon>Chitinophagaceae</taxon>
        <taxon>Chitinophaga</taxon>
    </lineage>
</organism>
<evidence type="ECO:0000256" key="2">
    <source>
        <dbReference type="ARBA" id="ARBA00022801"/>
    </source>
</evidence>
<proteinExistence type="inferred from homology"/>
<keyword evidence="5" id="KW-1185">Reference proteome</keyword>
<dbReference type="OrthoDB" id="2213423at2"/>